<keyword evidence="4" id="KW-0408">Iron</keyword>
<keyword evidence="3" id="KW-0560">Oxidoreductase</keyword>
<keyword evidence="5" id="KW-0411">Iron-sulfur</keyword>
<dbReference type="InterPro" id="IPR017941">
    <property type="entry name" value="Rieske_2Fe-2S"/>
</dbReference>
<dbReference type="Proteomes" id="UP000316123">
    <property type="component" value="Unassembled WGS sequence"/>
</dbReference>
<gene>
    <name evidence="7" type="ORF">FIV41_20220</name>
</gene>
<keyword evidence="2" id="KW-0479">Metal-binding</keyword>
<dbReference type="Pfam" id="PF00355">
    <property type="entry name" value="Rieske"/>
    <property type="match status" value="1"/>
</dbReference>
<dbReference type="InterPro" id="IPR044043">
    <property type="entry name" value="VanA_C_cat"/>
</dbReference>
<dbReference type="GO" id="GO:0051213">
    <property type="term" value="F:dioxygenase activity"/>
    <property type="evidence" value="ECO:0007669"/>
    <property type="project" value="UniProtKB-KW"/>
</dbReference>
<sequence>MSFLRNVWYAAAWGNEIKAGELFQRTLLNEPVVFFRDTQGNAQAIADRCPHRFAPLGMGILKGDAVRCPYHGLEFDGSGTCVHNPHGDGAIPKAAKVKAYPLVERYSLLWIWMGDAQLADATLIPDFSCMDEDRWYVGKRYLHARANYVLETDNIMDLSHIEFLHPSTLGGDGVKSALTSVQEEGNTVWSNRQTVAEIMPEFLYTAWNIPQGTPVDRWIDVRWDAPANMLLFSGAVATGLPRDKGVSTPIPHLFTPETETTTHYWFSVCFPKAMGEFAERFADEQAAAISRPFADEDLPMLEAQQRMMGAASFWDLKPVLLIGDAGAVRARRVLDRMIAAEQPAGAQ</sequence>
<accession>A0A9X9FWC4</accession>
<dbReference type="SUPFAM" id="SSF50022">
    <property type="entry name" value="ISP domain"/>
    <property type="match status" value="1"/>
</dbReference>
<evidence type="ECO:0000259" key="6">
    <source>
        <dbReference type="PROSITE" id="PS51296"/>
    </source>
</evidence>
<dbReference type="OrthoDB" id="9769355at2"/>
<dbReference type="PANTHER" id="PTHR21266">
    <property type="entry name" value="IRON-SULFUR DOMAIN CONTAINING PROTEIN"/>
    <property type="match status" value="1"/>
</dbReference>
<keyword evidence="1" id="KW-0001">2Fe-2S</keyword>
<evidence type="ECO:0000256" key="2">
    <source>
        <dbReference type="ARBA" id="ARBA00022723"/>
    </source>
</evidence>
<dbReference type="GO" id="GO:0051537">
    <property type="term" value="F:2 iron, 2 sulfur cluster binding"/>
    <property type="evidence" value="ECO:0007669"/>
    <property type="project" value="UniProtKB-KW"/>
</dbReference>
<dbReference type="InterPro" id="IPR050584">
    <property type="entry name" value="Cholesterol_7-desaturase"/>
</dbReference>
<evidence type="ECO:0000256" key="5">
    <source>
        <dbReference type="ARBA" id="ARBA00023014"/>
    </source>
</evidence>
<dbReference type="EMBL" id="VFEQ01000014">
    <property type="protein sequence ID" value="TWR56127.1"/>
    <property type="molecule type" value="Genomic_DNA"/>
</dbReference>
<evidence type="ECO:0000256" key="1">
    <source>
        <dbReference type="ARBA" id="ARBA00022714"/>
    </source>
</evidence>
<dbReference type="Pfam" id="PF19112">
    <property type="entry name" value="VanA_C"/>
    <property type="match status" value="1"/>
</dbReference>
<comment type="caution">
    <text evidence="7">The sequence shown here is derived from an EMBL/GenBank/DDBJ whole genome shotgun (WGS) entry which is preliminary data.</text>
</comment>
<evidence type="ECO:0000313" key="8">
    <source>
        <dbReference type="Proteomes" id="UP000316123"/>
    </source>
</evidence>
<dbReference type="SUPFAM" id="SSF55961">
    <property type="entry name" value="Bet v1-like"/>
    <property type="match status" value="1"/>
</dbReference>
<keyword evidence="7" id="KW-0223">Dioxygenase</keyword>
<evidence type="ECO:0000256" key="3">
    <source>
        <dbReference type="ARBA" id="ARBA00023002"/>
    </source>
</evidence>
<feature type="domain" description="Rieske" evidence="6">
    <location>
        <begin position="8"/>
        <end position="111"/>
    </location>
</feature>
<dbReference type="GO" id="GO:0046872">
    <property type="term" value="F:metal ion binding"/>
    <property type="evidence" value="ECO:0007669"/>
    <property type="project" value="UniProtKB-KW"/>
</dbReference>
<name>A0A9X9FWC4_PSEMA</name>
<dbReference type="AlphaFoldDB" id="A0A9X9FWC4"/>
<reference evidence="7 8" key="1">
    <citation type="submission" date="2019-06" db="EMBL/GenBank/DDBJ databases">
        <title>Pseudomonas bimorpha sp. nov. isolated from bovine raw milk and skim milk concentrate.</title>
        <authorList>
            <person name="Hofmann K."/>
            <person name="Huptas C."/>
            <person name="Doll E."/>
            <person name="Scherer S."/>
            <person name="Wenning M."/>
        </authorList>
    </citation>
    <scope>NUCLEOTIDE SEQUENCE [LARGE SCALE GENOMIC DNA]</scope>
    <source>
        <strain evidence="7 8">DSM 13124</strain>
    </source>
</reference>
<evidence type="ECO:0000313" key="7">
    <source>
        <dbReference type="EMBL" id="TWR56127.1"/>
    </source>
</evidence>
<dbReference type="PROSITE" id="PS51296">
    <property type="entry name" value="RIESKE"/>
    <property type="match status" value="1"/>
</dbReference>
<protein>
    <submittedName>
        <fullName evidence="7">Aromatic ring-hydroxylating dioxygenase subunit alpha</fullName>
    </submittedName>
</protein>
<dbReference type="Gene3D" id="3.90.380.10">
    <property type="entry name" value="Naphthalene 1,2-dioxygenase Alpha Subunit, Chain A, domain 1"/>
    <property type="match status" value="1"/>
</dbReference>
<dbReference type="PANTHER" id="PTHR21266:SF60">
    <property type="entry name" value="3-KETOSTEROID-9-ALPHA-MONOOXYGENASE, OXYGENASE COMPONENT"/>
    <property type="match status" value="1"/>
</dbReference>
<dbReference type="CDD" id="cd08878">
    <property type="entry name" value="RHO_alpha_C_DMO-like"/>
    <property type="match status" value="1"/>
</dbReference>
<proteinExistence type="predicted"/>
<dbReference type="InterPro" id="IPR036922">
    <property type="entry name" value="Rieske_2Fe-2S_sf"/>
</dbReference>
<dbReference type="Gene3D" id="2.102.10.10">
    <property type="entry name" value="Rieske [2Fe-2S] iron-sulphur domain"/>
    <property type="match status" value="1"/>
</dbReference>
<evidence type="ECO:0000256" key="4">
    <source>
        <dbReference type="ARBA" id="ARBA00023004"/>
    </source>
</evidence>
<dbReference type="RefSeq" id="WP_065926053.1">
    <property type="nucleotide sequence ID" value="NZ_FNSU01000002.1"/>
</dbReference>
<organism evidence="7 8">
    <name type="scientific">Pseudomonas marginalis</name>
    <name type="common">Pseudomonas panacis</name>
    <dbReference type="NCBI Taxonomy" id="298"/>
    <lineage>
        <taxon>Bacteria</taxon>
        <taxon>Pseudomonadati</taxon>
        <taxon>Pseudomonadota</taxon>
        <taxon>Gammaproteobacteria</taxon>
        <taxon>Pseudomonadales</taxon>
        <taxon>Pseudomonadaceae</taxon>
        <taxon>Pseudomonas</taxon>
    </lineage>
</organism>